<evidence type="ECO:0008006" key="3">
    <source>
        <dbReference type="Google" id="ProtNLM"/>
    </source>
</evidence>
<evidence type="ECO:0000313" key="2">
    <source>
        <dbReference type="EMBL" id="SVD15047.1"/>
    </source>
</evidence>
<evidence type="ECO:0000256" key="1">
    <source>
        <dbReference type="SAM" id="Phobius"/>
    </source>
</evidence>
<protein>
    <recommendedName>
        <fullName evidence="3">Type II secretion system protein GspI C-terminal domain-containing protein</fullName>
    </recommendedName>
</protein>
<proteinExistence type="predicted"/>
<accession>A0A382T0M6</accession>
<reference evidence="2" key="1">
    <citation type="submission" date="2018-05" db="EMBL/GenBank/DDBJ databases">
        <authorList>
            <person name="Lanie J.A."/>
            <person name="Ng W.-L."/>
            <person name="Kazmierczak K.M."/>
            <person name="Andrzejewski T.M."/>
            <person name="Davidsen T.M."/>
            <person name="Wayne K.J."/>
            <person name="Tettelin H."/>
            <person name="Glass J.I."/>
            <person name="Rusch D."/>
            <person name="Podicherti R."/>
            <person name="Tsui H.-C.T."/>
            <person name="Winkler M.E."/>
        </authorList>
    </citation>
    <scope>NUCLEOTIDE SEQUENCE</scope>
</reference>
<dbReference type="AlphaFoldDB" id="A0A382T0M6"/>
<keyword evidence="1" id="KW-0472">Membrane</keyword>
<keyword evidence="1" id="KW-0812">Transmembrane</keyword>
<keyword evidence="1" id="KW-1133">Transmembrane helix</keyword>
<organism evidence="2">
    <name type="scientific">marine metagenome</name>
    <dbReference type="NCBI Taxonomy" id="408172"/>
    <lineage>
        <taxon>unclassified sequences</taxon>
        <taxon>metagenomes</taxon>
        <taxon>ecological metagenomes</taxon>
    </lineage>
</organism>
<gene>
    <name evidence="2" type="ORF">METZ01_LOCUS367901</name>
</gene>
<feature type="transmembrane region" description="Helical" evidence="1">
    <location>
        <begin position="6"/>
        <end position="30"/>
    </location>
</feature>
<sequence>MVTGAILFEVVLALALFVFAAAVISGGFSASLKSVDRMRAALDASNLAISTLAEIELGLQPMTSSAPTDFEPPMEQWSWEVEVTEPSEDLDMGGGLTLVEVIIRNETQERETRIARMMRTATAPAPELE</sequence>
<dbReference type="EMBL" id="UINC01132620">
    <property type="protein sequence ID" value="SVD15047.1"/>
    <property type="molecule type" value="Genomic_DNA"/>
</dbReference>
<name>A0A382T0M6_9ZZZZ</name>